<keyword evidence="3" id="KW-0963">Cytoplasm</keyword>
<dbReference type="Pfam" id="PF00275">
    <property type="entry name" value="EPSP_synthase"/>
    <property type="match status" value="1"/>
</dbReference>
<accession>A0A6S7KK47</accession>
<evidence type="ECO:0000256" key="3">
    <source>
        <dbReference type="ARBA" id="ARBA00022490"/>
    </source>
</evidence>
<evidence type="ECO:0000256" key="6">
    <source>
        <dbReference type="ARBA" id="ARBA00022960"/>
    </source>
</evidence>
<evidence type="ECO:0000256" key="10">
    <source>
        <dbReference type="ARBA" id="ARBA00038367"/>
    </source>
</evidence>
<dbReference type="GO" id="GO:0008360">
    <property type="term" value="P:regulation of cell shape"/>
    <property type="evidence" value="ECO:0007669"/>
    <property type="project" value="UniProtKB-KW"/>
</dbReference>
<protein>
    <recommendedName>
        <fullName evidence="12">UDP-N-acetylglucosamine 1-carboxyvinyltransferase</fullName>
        <ecNumber evidence="11">2.5.1.7</ecNumber>
    </recommendedName>
    <alternativeName>
        <fullName evidence="13">Enoylpyruvate transferase</fullName>
    </alternativeName>
    <alternativeName>
        <fullName evidence="14">UDP-N-acetylglucosamine enolpyruvyl transferase</fullName>
    </alternativeName>
</protein>
<keyword evidence="18" id="KW-1185">Reference proteome</keyword>
<name>A0A6S7KK47_PARCT</name>
<reference evidence="17" key="1">
    <citation type="submission" date="2020-04" db="EMBL/GenBank/DDBJ databases">
        <authorList>
            <person name="Alioto T."/>
            <person name="Alioto T."/>
            <person name="Gomez Garrido J."/>
        </authorList>
    </citation>
    <scope>NUCLEOTIDE SEQUENCE</scope>
    <source>
        <strain evidence="17">A484AB</strain>
    </source>
</reference>
<sequence>MQTGETKRYSTVHDQIYDDRFKYVDGLVAMKAQIEKVRDKEYRIYAGKALYGTHVRAADLRGGAALVLAGLVVQDDAQSSTVVHDFQRIQRGYEDMVKKLNKCGAKL</sequence>
<keyword evidence="6" id="KW-0133">Cell shape</keyword>
<evidence type="ECO:0000313" key="18">
    <source>
        <dbReference type="Proteomes" id="UP001152795"/>
    </source>
</evidence>
<dbReference type="PANTHER" id="PTHR43783">
    <property type="entry name" value="UDP-N-ACETYLGLUCOSAMINE 1-CARBOXYVINYLTRANSFERASE"/>
    <property type="match status" value="1"/>
</dbReference>
<evidence type="ECO:0000259" key="16">
    <source>
        <dbReference type="Pfam" id="PF00275"/>
    </source>
</evidence>
<evidence type="ECO:0000256" key="14">
    <source>
        <dbReference type="ARBA" id="ARBA00042842"/>
    </source>
</evidence>
<comment type="pathway">
    <text evidence="2">Cell wall biogenesis; peptidoglycan biosynthesis.</text>
</comment>
<proteinExistence type="inferred from homology"/>
<dbReference type="GO" id="GO:0008760">
    <property type="term" value="F:UDP-N-acetylglucosamine 1-carboxyvinyltransferase activity"/>
    <property type="evidence" value="ECO:0007669"/>
    <property type="project" value="UniProtKB-EC"/>
</dbReference>
<feature type="domain" description="Enolpyruvate transferase" evidence="16">
    <location>
        <begin position="11"/>
        <end position="100"/>
    </location>
</feature>
<comment type="caution">
    <text evidence="17">The sequence shown here is derived from an EMBL/GenBank/DDBJ whole genome shotgun (WGS) entry which is preliminary data.</text>
</comment>
<evidence type="ECO:0000313" key="17">
    <source>
        <dbReference type="EMBL" id="CAB4045397.1"/>
    </source>
</evidence>
<evidence type="ECO:0000256" key="2">
    <source>
        <dbReference type="ARBA" id="ARBA00004752"/>
    </source>
</evidence>
<dbReference type="PANTHER" id="PTHR43783:SF1">
    <property type="entry name" value="UDP-N-ACETYLGLUCOSAMINE 1-CARBOXYVINYLTRANSFERASE"/>
    <property type="match status" value="1"/>
</dbReference>
<dbReference type="Proteomes" id="UP001152795">
    <property type="component" value="Unassembled WGS sequence"/>
</dbReference>
<dbReference type="GO" id="GO:0005737">
    <property type="term" value="C:cytoplasm"/>
    <property type="evidence" value="ECO:0007669"/>
    <property type="project" value="UniProtKB-SubCell"/>
</dbReference>
<keyword evidence="8" id="KW-0131">Cell cycle</keyword>
<dbReference type="EMBL" id="CACRXK020039241">
    <property type="protein sequence ID" value="CAB4045397.1"/>
    <property type="molecule type" value="Genomic_DNA"/>
</dbReference>
<dbReference type="InterPro" id="IPR036968">
    <property type="entry name" value="Enolpyruvate_Tfrase_sf"/>
</dbReference>
<evidence type="ECO:0000256" key="8">
    <source>
        <dbReference type="ARBA" id="ARBA00023306"/>
    </source>
</evidence>
<dbReference type="AlphaFoldDB" id="A0A6S7KK47"/>
<keyword evidence="9" id="KW-0961">Cell wall biogenesis/degradation</keyword>
<dbReference type="InterPro" id="IPR001986">
    <property type="entry name" value="Enolpyruvate_Tfrase_dom"/>
</dbReference>
<keyword evidence="4" id="KW-0132">Cell division</keyword>
<comment type="similarity">
    <text evidence="10">Belongs to the EPSP synthase family. MurA subfamily.</text>
</comment>
<evidence type="ECO:0000256" key="15">
    <source>
        <dbReference type="ARBA" id="ARBA00047527"/>
    </source>
</evidence>
<evidence type="ECO:0000256" key="9">
    <source>
        <dbReference type="ARBA" id="ARBA00023316"/>
    </source>
</evidence>
<dbReference type="InterPro" id="IPR013792">
    <property type="entry name" value="RNA3'P_cycl/enolpyr_Trfase_a/b"/>
</dbReference>
<comment type="subcellular location">
    <subcellularLocation>
        <location evidence="1">Cytoplasm</location>
    </subcellularLocation>
</comment>
<evidence type="ECO:0000256" key="4">
    <source>
        <dbReference type="ARBA" id="ARBA00022618"/>
    </source>
</evidence>
<dbReference type="SUPFAM" id="SSF55205">
    <property type="entry name" value="EPT/RTPC-like"/>
    <property type="match status" value="1"/>
</dbReference>
<dbReference type="Gene3D" id="3.65.10.10">
    <property type="entry name" value="Enolpyruvate transferase domain"/>
    <property type="match status" value="1"/>
</dbReference>
<organism evidence="17 18">
    <name type="scientific">Paramuricea clavata</name>
    <name type="common">Red gorgonian</name>
    <name type="synonym">Violescent sea-whip</name>
    <dbReference type="NCBI Taxonomy" id="317549"/>
    <lineage>
        <taxon>Eukaryota</taxon>
        <taxon>Metazoa</taxon>
        <taxon>Cnidaria</taxon>
        <taxon>Anthozoa</taxon>
        <taxon>Octocorallia</taxon>
        <taxon>Malacalcyonacea</taxon>
        <taxon>Plexauridae</taxon>
        <taxon>Paramuricea</taxon>
    </lineage>
</organism>
<keyword evidence="7" id="KW-0573">Peptidoglycan synthesis</keyword>
<dbReference type="GO" id="GO:0051301">
    <property type="term" value="P:cell division"/>
    <property type="evidence" value="ECO:0007669"/>
    <property type="project" value="UniProtKB-KW"/>
</dbReference>
<dbReference type="InterPro" id="IPR050068">
    <property type="entry name" value="MurA_subfamily"/>
</dbReference>
<comment type="catalytic activity">
    <reaction evidence="15">
        <text>phosphoenolpyruvate + UDP-N-acetyl-alpha-D-glucosamine = UDP-N-acetyl-3-O-(1-carboxyvinyl)-alpha-D-glucosamine + phosphate</text>
        <dbReference type="Rhea" id="RHEA:18681"/>
        <dbReference type="ChEBI" id="CHEBI:43474"/>
        <dbReference type="ChEBI" id="CHEBI:57705"/>
        <dbReference type="ChEBI" id="CHEBI:58702"/>
        <dbReference type="ChEBI" id="CHEBI:68483"/>
        <dbReference type="EC" id="2.5.1.7"/>
    </reaction>
</comment>
<evidence type="ECO:0000256" key="12">
    <source>
        <dbReference type="ARBA" id="ARBA00039754"/>
    </source>
</evidence>
<keyword evidence="5" id="KW-0808">Transferase</keyword>
<dbReference type="EC" id="2.5.1.7" evidence="11"/>
<evidence type="ECO:0000256" key="13">
    <source>
        <dbReference type="ARBA" id="ARBA00042443"/>
    </source>
</evidence>
<evidence type="ECO:0000256" key="5">
    <source>
        <dbReference type="ARBA" id="ARBA00022679"/>
    </source>
</evidence>
<evidence type="ECO:0000256" key="1">
    <source>
        <dbReference type="ARBA" id="ARBA00004496"/>
    </source>
</evidence>
<evidence type="ECO:0000256" key="11">
    <source>
        <dbReference type="ARBA" id="ARBA00039108"/>
    </source>
</evidence>
<gene>
    <name evidence="17" type="ORF">PACLA_8A039933</name>
</gene>
<dbReference type="GO" id="GO:0071555">
    <property type="term" value="P:cell wall organization"/>
    <property type="evidence" value="ECO:0007669"/>
    <property type="project" value="UniProtKB-KW"/>
</dbReference>
<evidence type="ECO:0000256" key="7">
    <source>
        <dbReference type="ARBA" id="ARBA00022984"/>
    </source>
</evidence>